<dbReference type="EMBL" id="HACG01049661">
    <property type="protein sequence ID" value="CEK96526.1"/>
    <property type="molecule type" value="Transcribed_RNA"/>
</dbReference>
<sequence length="175" mass="18805">KNQVQLDPSLLSSSDSSSDCKEPLTEHSRMSDTASCPSVSSTTSSIVVSTSSEIEALSSLDVVARSDMMADTTSDSISKIPTVASLDQTSESLDTSCSRKDPNLHIVGDITQENVTSPPSQFVPSVDSSCLNVVNILQINSNEEKQSEEVQAQEDTELETLISESENMHESMDQD</sequence>
<proteinExistence type="predicted"/>
<reference evidence="2" key="1">
    <citation type="submission" date="2014-12" db="EMBL/GenBank/DDBJ databases">
        <title>Insight into the proteome of Arion vulgaris.</title>
        <authorList>
            <person name="Aradska J."/>
            <person name="Bulat T."/>
            <person name="Smidak R."/>
            <person name="Sarate P."/>
            <person name="Gangsoo J."/>
            <person name="Sialana F."/>
            <person name="Bilban M."/>
            <person name="Lubec G."/>
        </authorList>
    </citation>
    <scope>NUCLEOTIDE SEQUENCE</scope>
    <source>
        <tissue evidence="2">Skin</tissue>
    </source>
</reference>
<accession>A0A0B7BW01</accession>
<feature type="compositionally biased region" description="Basic and acidic residues" evidence="1">
    <location>
        <begin position="166"/>
        <end position="175"/>
    </location>
</feature>
<evidence type="ECO:0000313" key="2">
    <source>
        <dbReference type="EMBL" id="CEK96526.1"/>
    </source>
</evidence>
<name>A0A0B7BW01_9EUPU</name>
<dbReference type="AlphaFoldDB" id="A0A0B7BW01"/>
<evidence type="ECO:0000256" key="1">
    <source>
        <dbReference type="SAM" id="MobiDB-lite"/>
    </source>
</evidence>
<organism evidence="2">
    <name type="scientific">Arion vulgaris</name>
    <dbReference type="NCBI Taxonomy" id="1028688"/>
    <lineage>
        <taxon>Eukaryota</taxon>
        <taxon>Metazoa</taxon>
        <taxon>Spiralia</taxon>
        <taxon>Lophotrochozoa</taxon>
        <taxon>Mollusca</taxon>
        <taxon>Gastropoda</taxon>
        <taxon>Heterobranchia</taxon>
        <taxon>Euthyneura</taxon>
        <taxon>Panpulmonata</taxon>
        <taxon>Eupulmonata</taxon>
        <taxon>Stylommatophora</taxon>
        <taxon>Helicina</taxon>
        <taxon>Arionoidea</taxon>
        <taxon>Arionidae</taxon>
        <taxon>Arion</taxon>
    </lineage>
</organism>
<feature type="non-terminal residue" evidence="2">
    <location>
        <position position="1"/>
    </location>
</feature>
<feature type="region of interest" description="Disordered" evidence="1">
    <location>
        <begin position="141"/>
        <end position="175"/>
    </location>
</feature>
<feature type="compositionally biased region" description="Low complexity" evidence="1">
    <location>
        <begin position="1"/>
        <end position="17"/>
    </location>
</feature>
<feature type="region of interest" description="Disordered" evidence="1">
    <location>
        <begin position="1"/>
        <end position="42"/>
    </location>
</feature>
<feature type="compositionally biased region" description="Basic and acidic residues" evidence="1">
    <location>
        <begin position="18"/>
        <end position="30"/>
    </location>
</feature>
<gene>
    <name evidence="2" type="primary">ORF212390</name>
</gene>
<protein>
    <submittedName>
        <fullName evidence="2">Uncharacterized protein</fullName>
    </submittedName>
</protein>